<feature type="compositionally biased region" description="Basic and acidic residues" evidence="1">
    <location>
        <begin position="13"/>
        <end position="38"/>
    </location>
</feature>
<dbReference type="AlphaFoldDB" id="A0A0J7KA20"/>
<evidence type="ECO:0000313" key="2">
    <source>
        <dbReference type="EMBL" id="KMQ87293.1"/>
    </source>
</evidence>
<dbReference type="PaxDb" id="67767-A0A0J7KA20"/>
<reference evidence="2 3" key="1">
    <citation type="submission" date="2015-04" db="EMBL/GenBank/DDBJ databases">
        <title>Lasius niger genome sequencing.</title>
        <authorList>
            <person name="Konorov E.A."/>
            <person name="Nikitin M.A."/>
            <person name="Kirill M.V."/>
            <person name="Chang P."/>
        </authorList>
    </citation>
    <scope>NUCLEOTIDE SEQUENCE [LARGE SCALE GENOMIC DNA]</scope>
    <source>
        <tissue evidence="2">Whole</tissue>
    </source>
</reference>
<dbReference type="EMBL" id="LBMM01010722">
    <property type="protein sequence ID" value="KMQ87293.1"/>
    <property type="molecule type" value="Genomic_DNA"/>
</dbReference>
<name>A0A0J7KA20_LASNI</name>
<protein>
    <submittedName>
        <fullName evidence="2">Acyl-dehydrogenase</fullName>
    </submittedName>
</protein>
<evidence type="ECO:0000256" key="1">
    <source>
        <dbReference type="SAM" id="MobiDB-lite"/>
    </source>
</evidence>
<proteinExistence type="predicted"/>
<sequence length="246" mass="27793">MSGSEESPACSSQRDKEISDSESYDRRSSVKSSDEQVRRQGRKKGYFNLVDYEDDSNKENSGPSLKRSHSYSANPSLESLQNQDNFLTSLLWQKPAATSVSTPMGINQTFLERPGTSLDTRRLDLGSFKTDVDERRRLCPANKDRLEILKGLQRFGSVDWKEVRYSKALRSFLVSPGFTDLRVNEELCHLDRKKNLLLPIDRVLGGLCNAVLEQKELLQNGLQGIVNWAFANPTSLSPEALFDRLS</sequence>
<comment type="caution">
    <text evidence="2">The sequence shown here is derived from an EMBL/GenBank/DDBJ whole genome shotgun (WGS) entry which is preliminary data.</text>
</comment>
<evidence type="ECO:0000313" key="3">
    <source>
        <dbReference type="Proteomes" id="UP000036403"/>
    </source>
</evidence>
<dbReference type="Proteomes" id="UP000036403">
    <property type="component" value="Unassembled WGS sequence"/>
</dbReference>
<keyword evidence="3" id="KW-1185">Reference proteome</keyword>
<feature type="region of interest" description="Disordered" evidence="1">
    <location>
        <begin position="1"/>
        <end position="77"/>
    </location>
</feature>
<feature type="compositionally biased region" description="Polar residues" evidence="1">
    <location>
        <begin position="1"/>
        <end position="12"/>
    </location>
</feature>
<accession>A0A0J7KA20</accession>
<gene>
    <name evidence="2" type="ORF">RF55_13455</name>
</gene>
<dbReference type="OrthoDB" id="7698620at2759"/>
<organism evidence="2 3">
    <name type="scientific">Lasius niger</name>
    <name type="common">Black garden ant</name>
    <dbReference type="NCBI Taxonomy" id="67767"/>
    <lineage>
        <taxon>Eukaryota</taxon>
        <taxon>Metazoa</taxon>
        <taxon>Ecdysozoa</taxon>
        <taxon>Arthropoda</taxon>
        <taxon>Hexapoda</taxon>
        <taxon>Insecta</taxon>
        <taxon>Pterygota</taxon>
        <taxon>Neoptera</taxon>
        <taxon>Endopterygota</taxon>
        <taxon>Hymenoptera</taxon>
        <taxon>Apocrita</taxon>
        <taxon>Aculeata</taxon>
        <taxon>Formicoidea</taxon>
        <taxon>Formicidae</taxon>
        <taxon>Formicinae</taxon>
        <taxon>Lasius</taxon>
        <taxon>Lasius</taxon>
    </lineage>
</organism>